<dbReference type="Pfam" id="PF00501">
    <property type="entry name" value="AMP-binding"/>
    <property type="match status" value="1"/>
</dbReference>
<dbReference type="PROSITE" id="PS00455">
    <property type="entry name" value="AMP_BINDING"/>
    <property type="match status" value="1"/>
</dbReference>
<dbReference type="EMBL" id="KQ030511">
    <property type="protein sequence ID" value="KJZ76351.1"/>
    <property type="molecule type" value="Genomic_DNA"/>
</dbReference>
<proteinExistence type="inferred from homology"/>
<evidence type="ECO:0000259" key="2">
    <source>
        <dbReference type="Pfam" id="PF00501"/>
    </source>
</evidence>
<dbReference type="SUPFAM" id="SSF56801">
    <property type="entry name" value="Acetyl-CoA synthetase-like"/>
    <property type="match status" value="1"/>
</dbReference>
<dbReference type="Proteomes" id="UP000054481">
    <property type="component" value="Unassembled WGS sequence"/>
</dbReference>
<dbReference type="GO" id="GO:0006631">
    <property type="term" value="P:fatty acid metabolic process"/>
    <property type="evidence" value="ECO:0007669"/>
    <property type="project" value="TreeGrafter"/>
</dbReference>
<evidence type="ECO:0000313" key="3">
    <source>
        <dbReference type="EMBL" id="KJZ76351.1"/>
    </source>
</evidence>
<evidence type="ECO:0000313" key="4">
    <source>
        <dbReference type="Proteomes" id="UP000054481"/>
    </source>
</evidence>
<dbReference type="Gene3D" id="3.40.50.12780">
    <property type="entry name" value="N-terminal domain of ligase-like"/>
    <property type="match status" value="1"/>
</dbReference>
<dbReference type="OrthoDB" id="6614653at2759"/>
<sequence length="554" mass="61401">MSTKVFLPNDPILVKLLEAAVLTEEQVIFDRYGFQKTYSELLGDVIATRNLIRDRLPTFSLTADGLLAEHTPYLAALTHGGYEFVVAFFAIRAIGGACFPFSAAILPEEARHYLNVAQASGILAGAGNLAQAKRIRKVVDSVDFFTLPISTNASPVSVHTVGIDESLSLDPQGPGVVMCTSGTTGIPKAAVLPRQCLVQTRPAALGKANLSYRPPHWRGGFASAILPVISGHKLFSLKQQAEAWELWEMLRSKRITLLIFNPVLLRRMREFYEAEIAAMDDETRSEYILGFRNLGSIRCSGAFLAPGLKRFWTDLTGLPFKNAYGQTECGSTVTEVDFTVGQVVTDHDVEVKLSSGTHGEFLVKSDWMMTEYLGNKEATRAAFDHDGYLKTGDVGYIADADYVFQGRANDDFIGRIPRIPVELAINSLPYVAEGHVLLVPDYEERAVCGAVVRLKQGTLLPRELTLARLHEDLSATVPTYMRPYLLRVLSHNEEIPYTASQKPNKPVILDRFFGVKDFWPSDAPTPGVQVWHMRLSIHSEPTAKNHMPWDFASW</sequence>
<organism evidence="3 4">
    <name type="scientific">Hirsutella minnesotensis 3608</name>
    <dbReference type="NCBI Taxonomy" id="1043627"/>
    <lineage>
        <taxon>Eukaryota</taxon>
        <taxon>Fungi</taxon>
        <taxon>Dikarya</taxon>
        <taxon>Ascomycota</taxon>
        <taxon>Pezizomycotina</taxon>
        <taxon>Sordariomycetes</taxon>
        <taxon>Hypocreomycetidae</taxon>
        <taxon>Hypocreales</taxon>
        <taxon>Ophiocordycipitaceae</taxon>
        <taxon>Hirsutella</taxon>
    </lineage>
</organism>
<keyword evidence="4" id="KW-1185">Reference proteome</keyword>
<dbReference type="PANTHER" id="PTHR43201">
    <property type="entry name" value="ACYL-COA SYNTHETASE"/>
    <property type="match status" value="1"/>
</dbReference>
<protein>
    <recommendedName>
        <fullName evidence="2">AMP-dependent synthetase/ligase domain-containing protein</fullName>
    </recommendedName>
</protein>
<dbReference type="Gene3D" id="3.30.300.30">
    <property type="match status" value="1"/>
</dbReference>
<accession>A0A0F7ZLG0</accession>
<dbReference type="PANTHER" id="PTHR43201:SF8">
    <property type="entry name" value="ACYL-COA SYNTHETASE FAMILY MEMBER 3"/>
    <property type="match status" value="1"/>
</dbReference>
<evidence type="ECO:0000256" key="1">
    <source>
        <dbReference type="ARBA" id="ARBA00006432"/>
    </source>
</evidence>
<dbReference type="GO" id="GO:0031956">
    <property type="term" value="F:medium-chain fatty acid-CoA ligase activity"/>
    <property type="evidence" value="ECO:0007669"/>
    <property type="project" value="TreeGrafter"/>
</dbReference>
<dbReference type="InterPro" id="IPR042099">
    <property type="entry name" value="ANL_N_sf"/>
</dbReference>
<dbReference type="InterPro" id="IPR020845">
    <property type="entry name" value="AMP-binding_CS"/>
</dbReference>
<dbReference type="InterPro" id="IPR045851">
    <property type="entry name" value="AMP-bd_C_sf"/>
</dbReference>
<name>A0A0F7ZLG0_9HYPO</name>
<comment type="similarity">
    <text evidence="1">Belongs to the ATP-dependent AMP-binding enzyme family.</text>
</comment>
<dbReference type="CDD" id="cd04433">
    <property type="entry name" value="AFD_class_I"/>
    <property type="match status" value="1"/>
</dbReference>
<dbReference type="InterPro" id="IPR000873">
    <property type="entry name" value="AMP-dep_synth/lig_dom"/>
</dbReference>
<feature type="domain" description="AMP-dependent synthetase/ligase" evidence="2">
    <location>
        <begin position="77"/>
        <end position="373"/>
    </location>
</feature>
<dbReference type="AlphaFoldDB" id="A0A0F7ZLG0"/>
<gene>
    <name evidence="3" type="ORF">HIM_04080</name>
</gene>
<reference evidence="3 4" key="1">
    <citation type="journal article" date="2014" name="Genome Biol. Evol.">
        <title>Comparative genomics and transcriptomics analyses reveal divergent lifestyle features of nematode endoparasitic fungus Hirsutella minnesotensis.</title>
        <authorList>
            <person name="Lai Y."/>
            <person name="Liu K."/>
            <person name="Zhang X."/>
            <person name="Zhang X."/>
            <person name="Li K."/>
            <person name="Wang N."/>
            <person name="Shu C."/>
            <person name="Wu Y."/>
            <person name="Wang C."/>
            <person name="Bushley K.E."/>
            <person name="Xiang M."/>
            <person name="Liu X."/>
        </authorList>
    </citation>
    <scope>NUCLEOTIDE SEQUENCE [LARGE SCALE GENOMIC DNA]</scope>
    <source>
        <strain evidence="3 4">3608</strain>
    </source>
</reference>